<evidence type="ECO:0000313" key="2">
    <source>
        <dbReference type="Proteomes" id="UP000320799"/>
    </source>
</evidence>
<organism evidence="1 2">
    <name type="scientific">Achromobacter phage Motura</name>
    <dbReference type="NCBI Taxonomy" id="2591403"/>
    <lineage>
        <taxon>Viruses</taxon>
        <taxon>Duplodnaviria</taxon>
        <taxon>Heunggongvirae</taxon>
        <taxon>Uroviricota</taxon>
        <taxon>Caudoviricetes</taxon>
        <taxon>Moturavirus</taxon>
        <taxon>Moturavirus motura</taxon>
    </lineage>
</organism>
<dbReference type="RefSeq" id="YP_009903899.1">
    <property type="nucleotide sequence ID" value="NC_049849.1"/>
</dbReference>
<dbReference type="KEGG" id="vg:56136175"/>
<dbReference type="InterPro" id="IPR057117">
    <property type="entry name" value="Pam3_gp59"/>
</dbReference>
<dbReference type="GeneID" id="56136175"/>
<name>A0A514CT69_9CAUD</name>
<protein>
    <submittedName>
        <fullName evidence="1">Uncharacterized protein</fullName>
    </submittedName>
</protein>
<keyword evidence="2" id="KW-1185">Reference proteome</keyword>
<dbReference type="Pfam" id="PF23986">
    <property type="entry name" value="Pam3_gp59"/>
    <property type="match status" value="1"/>
</dbReference>
<dbReference type="Proteomes" id="UP000320799">
    <property type="component" value="Segment"/>
</dbReference>
<reference evidence="1 2" key="1">
    <citation type="submission" date="2019-06" db="EMBL/GenBank/DDBJ databases">
        <authorList>
            <person name="Kincaid V.D."/>
            <person name="Fuller A."/>
            <person name="Hodges K."/>
            <person name="Bansal M."/>
            <person name="Essig J."/>
            <person name="Johnson A."/>
        </authorList>
    </citation>
    <scope>NUCLEOTIDE SEQUENCE [LARGE SCALE GENOMIC DNA]</scope>
</reference>
<dbReference type="EMBL" id="MN094788">
    <property type="protein sequence ID" value="QDH83662.1"/>
    <property type="molecule type" value="Genomic_DNA"/>
</dbReference>
<sequence length="68" mass="7590">MPQASAELAAKFKDDGDAFEVLADRFHVGTNGYIQPKQGTEVTDDDMDAIEYLVDEWDYGYDNTPLVS</sequence>
<evidence type="ECO:0000313" key="1">
    <source>
        <dbReference type="EMBL" id="QDH83662.1"/>
    </source>
</evidence>
<accession>A0A514CT69</accession>
<proteinExistence type="predicted"/>